<protein>
    <submittedName>
        <fullName evidence="2">Glycosyltransferase family 4 protein</fullName>
    </submittedName>
</protein>
<gene>
    <name evidence="2" type="ORF">LZL92_08295</name>
</gene>
<evidence type="ECO:0000313" key="2">
    <source>
        <dbReference type="EMBL" id="MCQ9630285.1"/>
    </source>
</evidence>
<dbReference type="SUPFAM" id="SSF53756">
    <property type="entry name" value="UDP-Glycosyltransferase/glycogen phosphorylase"/>
    <property type="match status" value="1"/>
</dbReference>
<dbReference type="InterPro" id="IPR001296">
    <property type="entry name" value="Glyco_trans_1"/>
</dbReference>
<dbReference type="Gene3D" id="3.40.50.2000">
    <property type="entry name" value="Glycogen Phosphorylase B"/>
    <property type="match status" value="2"/>
</dbReference>
<proteinExistence type="predicted"/>
<reference evidence="2 3" key="1">
    <citation type="submission" date="2021-12" db="EMBL/GenBank/DDBJ databases">
        <title>Identification and characterization of A. suis stains in western Canada.</title>
        <authorList>
            <person name="Kulathunga D.G.R.S."/>
            <person name="De Oliveira Costa M."/>
        </authorList>
    </citation>
    <scope>NUCLEOTIDE SEQUENCE [LARGE SCALE GENOMIC DNA]</scope>
    <source>
        <strain evidence="2 3">18_292</strain>
    </source>
</reference>
<name>A0ABT1WV32_ACTSU</name>
<dbReference type="PANTHER" id="PTHR12526">
    <property type="entry name" value="GLYCOSYLTRANSFERASE"/>
    <property type="match status" value="1"/>
</dbReference>
<dbReference type="EMBL" id="JAJUPA010000008">
    <property type="protein sequence ID" value="MCQ9630285.1"/>
    <property type="molecule type" value="Genomic_DNA"/>
</dbReference>
<sequence length="349" mass="40342">MKILFIVNGLSEMAGTERVVCLLANLFSQDLGYEITIVNRKTDRDSVAYTLNNGIVLHRFSGNYLQFYLKLNKFIKEGNFNHILVHNMGKLSLLCSLLRISSNIKLSSLEHVSFISRPLWVKLLSKVLYQRFHKIISLTKQDECFYKKYNRNVFTINNISPYSLELNNLEYNVLSKKIIAIGRLTYQKNFMALLEAWGLLFEKYSDWNLEIYGKGEEENLLDNYIKIENMHNVKLCGIRDNLSSVYADAAFLVMTSRYEGLGLVLIEAQSFHIPLIAFDCPYGPATVIEHNRNGLLVQNQNIEQLALAMESLILSSEKRLTFSENSKAVSKKYQKEHILSCWKDYVFEK</sequence>
<dbReference type="PANTHER" id="PTHR12526:SF630">
    <property type="entry name" value="GLYCOSYLTRANSFERASE"/>
    <property type="match status" value="1"/>
</dbReference>
<dbReference type="Pfam" id="PF00534">
    <property type="entry name" value="Glycos_transf_1"/>
    <property type="match status" value="1"/>
</dbReference>
<accession>A0ABT1WV32</accession>
<dbReference type="RefSeq" id="WP_015674400.1">
    <property type="nucleotide sequence ID" value="NZ_JAJUOY010000009.1"/>
</dbReference>
<comment type="caution">
    <text evidence="2">The sequence shown here is derived from an EMBL/GenBank/DDBJ whole genome shotgun (WGS) entry which is preliminary data.</text>
</comment>
<dbReference type="Proteomes" id="UP001206331">
    <property type="component" value="Unassembled WGS sequence"/>
</dbReference>
<organism evidence="2 3">
    <name type="scientific">Actinobacillus suis</name>
    <dbReference type="NCBI Taxonomy" id="716"/>
    <lineage>
        <taxon>Bacteria</taxon>
        <taxon>Pseudomonadati</taxon>
        <taxon>Pseudomonadota</taxon>
        <taxon>Gammaproteobacteria</taxon>
        <taxon>Pasteurellales</taxon>
        <taxon>Pasteurellaceae</taxon>
        <taxon>Actinobacillus</taxon>
    </lineage>
</organism>
<feature type="domain" description="Glycosyl transferase family 1" evidence="1">
    <location>
        <begin position="175"/>
        <end position="327"/>
    </location>
</feature>
<evidence type="ECO:0000313" key="3">
    <source>
        <dbReference type="Proteomes" id="UP001206331"/>
    </source>
</evidence>
<dbReference type="CDD" id="cd03820">
    <property type="entry name" value="GT4_AmsD-like"/>
    <property type="match status" value="1"/>
</dbReference>
<evidence type="ECO:0000259" key="1">
    <source>
        <dbReference type="Pfam" id="PF00534"/>
    </source>
</evidence>
<keyword evidence="3" id="KW-1185">Reference proteome</keyword>